<reference evidence="2" key="1">
    <citation type="journal article" date="2019" name="Int. J. Syst. Evol. Microbiol.">
        <title>The Global Catalogue of Microorganisms (GCM) 10K type strain sequencing project: providing services to taxonomists for standard genome sequencing and annotation.</title>
        <authorList>
            <consortium name="The Broad Institute Genomics Platform"/>
            <consortium name="The Broad Institute Genome Sequencing Center for Infectious Disease"/>
            <person name="Wu L."/>
            <person name="Ma J."/>
        </authorList>
    </citation>
    <scope>NUCLEOTIDE SEQUENCE [LARGE SCALE GENOMIC DNA]</scope>
    <source>
        <strain evidence="2">JCM 16904</strain>
    </source>
</reference>
<accession>A0ABP7DTI1</accession>
<comment type="caution">
    <text evidence="1">The sequence shown here is derived from an EMBL/GenBank/DDBJ whole genome shotgun (WGS) entry which is preliminary data.</text>
</comment>
<dbReference type="EMBL" id="BAAAZP010000202">
    <property type="protein sequence ID" value="GAA3708896.1"/>
    <property type="molecule type" value="Genomic_DNA"/>
</dbReference>
<dbReference type="Proteomes" id="UP001500902">
    <property type="component" value="Unassembled WGS sequence"/>
</dbReference>
<organism evidence="1 2">
    <name type="scientific">Nonomuraea antimicrobica</name>
    <dbReference type="NCBI Taxonomy" id="561173"/>
    <lineage>
        <taxon>Bacteria</taxon>
        <taxon>Bacillati</taxon>
        <taxon>Actinomycetota</taxon>
        <taxon>Actinomycetes</taxon>
        <taxon>Streptosporangiales</taxon>
        <taxon>Streptosporangiaceae</taxon>
        <taxon>Nonomuraea</taxon>
    </lineage>
</organism>
<proteinExistence type="predicted"/>
<sequence>MLSDEVGYPDAGDDALGLVDRHDLVHRLMRGVRPFQKRVNLGLPGPAPAWIRHKLTRSLLSAEFRPGIHGPGGVIIH</sequence>
<evidence type="ECO:0000313" key="1">
    <source>
        <dbReference type="EMBL" id="GAA3708896.1"/>
    </source>
</evidence>
<keyword evidence="2" id="KW-1185">Reference proteome</keyword>
<protein>
    <submittedName>
        <fullName evidence="1">Uncharacterized protein</fullName>
    </submittedName>
</protein>
<name>A0ABP7DTI1_9ACTN</name>
<evidence type="ECO:0000313" key="2">
    <source>
        <dbReference type="Proteomes" id="UP001500902"/>
    </source>
</evidence>
<gene>
    <name evidence="1" type="ORF">GCM10022224_087950</name>
</gene>